<proteinExistence type="predicted"/>
<dbReference type="SUPFAM" id="SSF46977">
    <property type="entry name" value="Succinate dehydrogenase/fumarate reductase flavoprotein C-terminal domain"/>
    <property type="match status" value="1"/>
</dbReference>
<accession>A0A840AAT3</accession>
<dbReference type="InterPro" id="IPR015939">
    <property type="entry name" value="Fum_Rdtase/Succ_DH_flav-like_C"/>
</dbReference>
<comment type="caution">
    <text evidence="2">The sequence shown here is derived from an EMBL/GenBank/DDBJ whole genome shotgun (WGS) entry which is preliminary data.</text>
</comment>
<dbReference type="Proteomes" id="UP000553193">
    <property type="component" value="Unassembled WGS sequence"/>
</dbReference>
<protein>
    <submittedName>
        <fullName evidence="2">Succinate dehydrogenase/fumarate reductase flavoprotein subunit</fullName>
    </submittedName>
</protein>
<name>A0A840AAT3_9PROT</name>
<organism evidence="2 3">
    <name type="scientific">Roseococcus suduntuyensis</name>
    <dbReference type="NCBI Taxonomy" id="455361"/>
    <lineage>
        <taxon>Bacteria</taxon>
        <taxon>Pseudomonadati</taxon>
        <taxon>Pseudomonadota</taxon>
        <taxon>Alphaproteobacteria</taxon>
        <taxon>Acetobacterales</taxon>
        <taxon>Roseomonadaceae</taxon>
        <taxon>Roseococcus</taxon>
    </lineage>
</organism>
<dbReference type="GO" id="GO:0016491">
    <property type="term" value="F:oxidoreductase activity"/>
    <property type="evidence" value="ECO:0007669"/>
    <property type="project" value="InterPro"/>
</dbReference>
<evidence type="ECO:0000259" key="1">
    <source>
        <dbReference type="Pfam" id="PF02910"/>
    </source>
</evidence>
<evidence type="ECO:0000313" key="3">
    <source>
        <dbReference type="Proteomes" id="UP000553193"/>
    </source>
</evidence>
<dbReference type="RefSeq" id="WP_207018080.1">
    <property type="nucleotide sequence ID" value="NZ_JACIDJ010000001.1"/>
</dbReference>
<reference evidence="2 3" key="1">
    <citation type="submission" date="2020-08" db="EMBL/GenBank/DDBJ databases">
        <title>Genomic Encyclopedia of Type Strains, Phase IV (KMG-IV): sequencing the most valuable type-strain genomes for metagenomic binning, comparative biology and taxonomic classification.</title>
        <authorList>
            <person name="Goeker M."/>
        </authorList>
    </citation>
    <scope>NUCLEOTIDE SEQUENCE [LARGE SCALE GENOMIC DNA]</scope>
    <source>
        <strain evidence="2 3">DSM 19979</strain>
    </source>
</reference>
<keyword evidence="3" id="KW-1185">Reference proteome</keyword>
<dbReference type="Gene3D" id="1.20.58.100">
    <property type="entry name" value="Fumarate reductase/succinate dehydrogenase flavoprotein-like, C-terminal domain"/>
    <property type="match status" value="1"/>
</dbReference>
<sequence length="54" mass="5851">MLLVADCVVTAAMARTESRGAHQREDFPGLDEGWRRNQCLRLPEGAAAPVLEAA</sequence>
<gene>
    <name evidence="2" type="ORF">GGQ83_001072</name>
</gene>
<feature type="domain" description="Fumarate reductase/succinate dehydrogenase flavoprotein-like C-terminal" evidence="1">
    <location>
        <begin position="1"/>
        <end position="40"/>
    </location>
</feature>
<dbReference type="InterPro" id="IPR037099">
    <property type="entry name" value="Fum_R/Succ_DH_flav-like_C_sf"/>
</dbReference>
<dbReference type="AlphaFoldDB" id="A0A840AAT3"/>
<dbReference type="EMBL" id="JACIDJ010000001">
    <property type="protein sequence ID" value="MBB3897646.1"/>
    <property type="molecule type" value="Genomic_DNA"/>
</dbReference>
<evidence type="ECO:0000313" key="2">
    <source>
        <dbReference type="EMBL" id="MBB3897646.1"/>
    </source>
</evidence>
<dbReference type="Pfam" id="PF02910">
    <property type="entry name" value="Succ_DH_flav_C"/>
    <property type="match status" value="1"/>
</dbReference>